<dbReference type="Pfam" id="PF08240">
    <property type="entry name" value="ADH_N"/>
    <property type="match status" value="1"/>
</dbReference>
<dbReference type="SUPFAM" id="SSF50129">
    <property type="entry name" value="GroES-like"/>
    <property type="match status" value="1"/>
</dbReference>
<evidence type="ECO:0000256" key="3">
    <source>
        <dbReference type="ARBA" id="ARBA00023002"/>
    </source>
</evidence>
<dbReference type="RefSeq" id="WP_188897592.1">
    <property type="nucleotide sequence ID" value="NZ_BMKS01000001.1"/>
</dbReference>
<dbReference type="PANTHER" id="PTHR43401">
    <property type="entry name" value="L-THREONINE 3-DEHYDROGENASE"/>
    <property type="match status" value="1"/>
</dbReference>
<dbReference type="InterPro" id="IPR020843">
    <property type="entry name" value="ER"/>
</dbReference>
<protein>
    <submittedName>
        <fullName evidence="6">Threonine dehydrogenase</fullName>
    </submittedName>
</protein>
<comment type="caution">
    <text evidence="6">The sequence shown here is derived from an EMBL/GenBank/DDBJ whole genome shotgun (WGS) entry which is preliminary data.</text>
</comment>
<dbReference type="InterPro" id="IPR036291">
    <property type="entry name" value="NAD(P)-bd_dom_sf"/>
</dbReference>
<evidence type="ECO:0000256" key="4">
    <source>
        <dbReference type="RuleBase" id="RU361277"/>
    </source>
</evidence>
<evidence type="ECO:0000256" key="1">
    <source>
        <dbReference type="ARBA" id="ARBA00022723"/>
    </source>
</evidence>
<dbReference type="PROSITE" id="PS00059">
    <property type="entry name" value="ADH_ZINC"/>
    <property type="match status" value="1"/>
</dbReference>
<reference evidence="6 7" key="1">
    <citation type="journal article" date="2014" name="Int. J. Syst. Evol. Microbiol.">
        <title>Complete genome sequence of Corynebacterium casei LMG S-19264T (=DSM 44701T), isolated from a smear-ripened cheese.</title>
        <authorList>
            <consortium name="US DOE Joint Genome Institute (JGI-PGF)"/>
            <person name="Walter F."/>
            <person name="Albersmeier A."/>
            <person name="Kalinowski J."/>
            <person name="Ruckert C."/>
        </authorList>
    </citation>
    <scope>NUCLEOTIDE SEQUENCE [LARGE SCALE GENOMIC DNA]</scope>
    <source>
        <strain evidence="6 7">CGMCC 1.16330</strain>
    </source>
</reference>
<comment type="cofactor">
    <cofactor evidence="4">
        <name>Zn(2+)</name>
        <dbReference type="ChEBI" id="CHEBI:29105"/>
    </cofactor>
</comment>
<dbReference type="GO" id="GO:0008270">
    <property type="term" value="F:zinc ion binding"/>
    <property type="evidence" value="ECO:0007669"/>
    <property type="project" value="InterPro"/>
</dbReference>
<dbReference type="Pfam" id="PF00107">
    <property type="entry name" value="ADH_zinc_N"/>
    <property type="match status" value="1"/>
</dbReference>
<keyword evidence="2 4" id="KW-0862">Zinc</keyword>
<keyword evidence="7" id="KW-1185">Reference proteome</keyword>
<dbReference type="SMART" id="SM00829">
    <property type="entry name" value="PKS_ER"/>
    <property type="match status" value="1"/>
</dbReference>
<dbReference type="InterPro" id="IPR050129">
    <property type="entry name" value="Zn_alcohol_dh"/>
</dbReference>
<dbReference type="InterPro" id="IPR011032">
    <property type="entry name" value="GroES-like_sf"/>
</dbReference>
<dbReference type="InterPro" id="IPR013149">
    <property type="entry name" value="ADH-like_C"/>
</dbReference>
<evidence type="ECO:0000259" key="5">
    <source>
        <dbReference type="SMART" id="SM00829"/>
    </source>
</evidence>
<name>A0A8J2Z7P5_9PROT</name>
<feature type="domain" description="Enoyl reductase (ER)" evidence="5">
    <location>
        <begin position="10"/>
        <end position="343"/>
    </location>
</feature>
<organism evidence="6 7">
    <name type="scientific">Caldovatus sediminis</name>
    <dbReference type="NCBI Taxonomy" id="2041189"/>
    <lineage>
        <taxon>Bacteria</taxon>
        <taxon>Pseudomonadati</taxon>
        <taxon>Pseudomonadota</taxon>
        <taxon>Alphaproteobacteria</taxon>
        <taxon>Acetobacterales</taxon>
        <taxon>Roseomonadaceae</taxon>
        <taxon>Caldovatus</taxon>
    </lineage>
</organism>
<accession>A0A8J2Z7P5</accession>
<proteinExistence type="inferred from homology"/>
<dbReference type="PANTHER" id="PTHR43401:SF2">
    <property type="entry name" value="L-THREONINE 3-DEHYDROGENASE"/>
    <property type="match status" value="1"/>
</dbReference>
<dbReference type="GO" id="GO:0016616">
    <property type="term" value="F:oxidoreductase activity, acting on the CH-OH group of donors, NAD or NADP as acceptor"/>
    <property type="evidence" value="ECO:0007669"/>
    <property type="project" value="UniProtKB-ARBA"/>
</dbReference>
<dbReference type="SUPFAM" id="SSF51735">
    <property type="entry name" value="NAD(P)-binding Rossmann-fold domains"/>
    <property type="match status" value="1"/>
</dbReference>
<dbReference type="InterPro" id="IPR002328">
    <property type="entry name" value="ADH_Zn_CS"/>
</dbReference>
<dbReference type="EMBL" id="BMKS01000001">
    <property type="protein sequence ID" value="GGG17747.1"/>
    <property type="molecule type" value="Genomic_DNA"/>
</dbReference>
<dbReference type="InterPro" id="IPR013154">
    <property type="entry name" value="ADH-like_N"/>
</dbReference>
<dbReference type="Gene3D" id="3.90.180.10">
    <property type="entry name" value="Medium-chain alcohol dehydrogenases, catalytic domain"/>
    <property type="match status" value="1"/>
</dbReference>
<dbReference type="AlphaFoldDB" id="A0A8J2Z7P5"/>
<dbReference type="Gene3D" id="3.40.50.720">
    <property type="entry name" value="NAD(P)-binding Rossmann-like Domain"/>
    <property type="match status" value="1"/>
</dbReference>
<sequence>MRALRKTAAGFGLELRDAPDPPAPGPGEVVVRVEHAGICGSDVHAYEWTDGYGFMVPHLPLTMGHEFAGRIEAVGPGAAPWSEGARVAVMPFVSCGGACPSCRRGDVRNCERRETIGLTRDGGFARHVRVPAASCIALPEGVDTELGALAEPLGVGCEAVLVGEVGLGDTVLVLGPGTIGQAIALMARAAGAGRVLVAGRADAPRFEVLRRLGFAELIDVAEGPLREQVLAATGGRAVDAVLEATGHPPSVVEGLSVLRKGGALVVAGIHPGPVSLPLTDFVRARHQLRATHGAARSTWDRVLALLARDPEGFRPMITHRLPLERGLEGFELARQRAASKVMLAP</sequence>
<keyword evidence="1 4" id="KW-0479">Metal-binding</keyword>
<keyword evidence="3" id="KW-0560">Oxidoreductase</keyword>
<evidence type="ECO:0000313" key="7">
    <source>
        <dbReference type="Proteomes" id="UP000597507"/>
    </source>
</evidence>
<gene>
    <name evidence="6" type="ORF">GCM10010964_02410</name>
</gene>
<evidence type="ECO:0000256" key="2">
    <source>
        <dbReference type="ARBA" id="ARBA00022833"/>
    </source>
</evidence>
<evidence type="ECO:0000313" key="6">
    <source>
        <dbReference type="EMBL" id="GGG17747.1"/>
    </source>
</evidence>
<comment type="similarity">
    <text evidence="4">Belongs to the zinc-containing alcohol dehydrogenase family.</text>
</comment>
<dbReference type="Proteomes" id="UP000597507">
    <property type="component" value="Unassembled WGS sequence"/>
</dbReference>